<keyword evidence="5" id="KW-0804">Transcription</keyword>
<evidence type="ECO:0000259" key="8">
    <source>
        <dbReference type="Pfam" id="PF08281"/>
    </source>
</evidence>
<comment type="caution">
    <text evidence="9">The sequence shown here is derived from an EMBL/GenBank/DDBJ whole genome shotgun (WGS) entry which is preliminary data.</text>
</comment>
<evidence type="ECO:0000256" key="3">
    <source>
        <dbReference type="ARBA" id="ARBA00023082"/>
    </source>
</evidence>
<keyword evidence="3" id="KW-0731">Sigma factor</keyword>
<dbReference type="SUPFAM" id="SSF88659">
    <property type="entry name" value="Sigma3 and sigma4 domains of RNA polymerase sigma factors"/>
    <property type="match status" value="1"/>
</dbReference>
<keyword evidence="10" id="KW-1185">Reference proteome</keyword>
<evidence type="ECO:0000256" key="6">
    <source>
        <dbReference type="SAM" id="Coils"/>
    </source>
</evidence>
<dbReference type="Gene3D" id="1.10.1740.10">
    <property type="match status" value="1"/>
</dbReference>
<dbReference type="Pfam" id="PF08281">
    <property type="entry name" value="Sigma70_r4_2"/>
    <property type="match status" value="1"/>
</dbReference>
<feature type="coiled-coil region" evidence="6">
    <location>
        <begin position="96"/>
        <end position="126"/>
    </location>
</feature>
<dbReference type="Proteomes" id="UP001589619">
    <property type="component" value="Unassembled WGS sequence"/>
</dbReference>
<gene>
    <name evidence="9" type="ORF">ACFFNY_25470</name>
</gene>
<dbReference type="InterPro" id="IPR036388">
    <property type="entry name" value="WH-like_DNA-bd_sf"/>
</dbReference>
<keyword evidence="4" id="KW-0238">DNA-binding</keyword>
<evidence type="ECO:0000259" key="7">
    <source>
        <dbReference type="Pfam" id="PF04542"/>
    </source>
</evidence>
<dbReference type="Pfam" id="PF04542">
    <property type="entry name" value="Sigma70_r2"/>
    <property type="match status" value="1"/>
</dbReference>
<dbReference type="CDD" id="cd06171">
    <property type="entry name" value="Sigma70_r4"/>
    <property type="match status" value="1"/>
</dbReference>
<dbReference type="EMBL" id="JBHMAG010000017">
    <property type="protein sequence ID" value="MFB9754937.1"/>
    <property type="molecule type" value="Genomic_DNA"/>
</dbReference>
<organism evidence="9 10">
    <name type="scientific">Paenibacillus hodogayensis</name>
    <dbReference type="NCBI Taxonomy" id="279208"/>
    <lineage>
        <taxon>Bacteria</taxon>
        <taxon>Bacillati</taxon>
        <taxon>Bacillota</taxon>
        <taxon>Bacilli</taxon>
        <taxon>Bacillales</taxon>
        <taxon>Paenibacillaceae</taxon>
        <taxon>Paenibacillus</taxon>
    </lineage>
</organism>
<accession>A0ABV5W2X9</accession>
<dbReference type="PANTHER" id="PTHR43133">
    <property type="entry name" value="RNA POLYMERASE ECF-TYPE SIGMA FACTO"/>
    <property type="match status" value="1"/>
</dbReference>
<keyword evidence="6" id="KW-0175">Coiled coil</keyword>
<evidence type="ECO:0000256" key="2">
    <source>
        <dbReference type="ARBA" id="ARBA00023015"/>
    </source>
</evidence>
<dbReference type="InterPro" id="IPR013325">
    <property type="entry name" value="RNA_pol_sigma_r2"/>
</dbReference>
<dbReference type="SUPFAM" id="SSF88946">
    <property type="entry name" value="Sigma2 domain of RNA polymerase sigma factors"/>
    <property type="match status" value="1"/>
</dbReference>
<feature type="domain" description="RNA polymerase sigma factor 70 region 4 type 2" evidence="8">
    <location>
        <begin position="104"/>
        <end position="156"/>
    </location>
</feature>
<evidence type="ECO:0000256" key="5">
    <source>
        <dbReference type="ARBA" id="ARBA00023163"/>
    </source>
</evidence>
<dbReference type="InterPro" id="IPR013249">
    <property type="entry name" value="RNA_pol_sigma70_r4_t2"/>
</dbReference>
<dbReference type="InterPro" id="IPR039425">
    <property type="entry name" value="RNA_pol_sigma-70-like"/>
</dbReference>
<feature type="domain" description="RNA polymerase sigma-70 region 2" evidence="7">
    <location>
        <begin position="7"/>
        <end position="74"/>
    </location>
</feature>
<dbReference type="Gene3D" id="1.10.10.10">
    <property type="entry name" value="Winged helix-like DNA-binding domain superfamily/Winged helix DNA-binding domain"/>
    <property type="match status" value="1"/>
</dbReference>
<protein>
    <submittedName>
        <fullName evidence="9">RNA polymerase sigma factor</fullName>
    </submittedName>
</protein>
<dbReference type="InterPro" id="IPR007627">
    <property type="entry name" value="RNA_pol_sigma70_r2"/>
</dbReference>
<comment type="similarity">
    <text evidence="1">Belongs to the sigma-70 factor family. ECF subfamily.</text>
</comment>
<keyword evidence="2" id="KW-0805">Transcription regulation</keyword>
<dbReference type="PANTHER" id="PTHR43133:SF8">
    <property type="entry name" value="RNA POLYMERASE SIGMA FACTOR HI_1459-RELATED"/>
    <property type="match status" value="1"/>
</dbReference>
<proteinExistence type="inferred from homology"/>
<dbReference type="RefSeq" id="WP_344909120.1">
    <property type="nucleotide sequence ID" value="NZ_BAAAYO010000007.1"/>
</dbReference>
<evidence type="ECO:0000256" key="1">
    <source>
        <dbReference type="ARBA" id="ARBA00010641"/>
    </source>
</evidence>
<evidence type="ECO:0000313" key="10">
    <source>
        <dbReference type="Proteomes" id="UP001589619"/>
    </source>
</evidence>
<evidence type="ECO:0000256" key="4">
    <source>
        <dbReference type="ARBA" id="ARBA00023125"/>
    </source>
</evidence>
<name>A0ABV5W2X9_9BACL</name>
<dbReference type="NCBIfam" id="TIGR02937">
    <property type="entry name" value="sigma70-ECF"/>
    <property type="match status" value="1"/>
</dbReference>
<evidence type="ECO:0000313" key="9">
    <source>
        <dbReference type="EMBL" id="MFB9754937.1"/>
    </source>
</evidence>
<reference evidence="9 10" key="1">
    <citation type="submission" date="2024-09" db="EMBL/GenBank/DDBJ databases">
        <authorList>
            <person name="Sun Q."/>
            <person name="Mori K."/>
        </authorList>
    </citation>
    <scope>NUCLEOTIDE SEQUENCE [LARGE SCALE GENOMIC DNA]</scope>
    <source>
        <strain evidence="9 10">JCM 12520</strain>
    </source>
</reference>
<sequence length="168" mass="20019">MEACLRLYDRYFDDVYRYVLFRVGNRWDTEDLVSDIFRKVMEYTSKQGVIPEHERSWLFTIAHHRVIDHYRQKTEKAYGTDPEAAGMDAEHIPELFQAASVRNDCLQEALQQLKQEDRQMVQLKYMMGFTYQEMSAILGRTEEWMRNRVHRIRKKLAGEIAACMEEGV</sequence>
<dbReference type="InterPro" id="IPR014284">
    <property type="entry name" value="RNA_pol_sigma-70_dom"/>
</dbReference>
<dbReference type="InterPro" id="IPR013324">
    <property type="entry name" value="RNA_pol_sigma_r3/r4-like"/>
</dbReference>